<dbReference type="Proteomes" id="UP001054252">
    <property type="component" value="Unassembled WGS sequence"/>
</dbReference>
<evidence type="ECO:0000313" key="4">
    <source>
        <dbReference type="EMBL" id="GKU92954.1"/>
    </source>
</evidence>
<dbReference type="PROSITE" id="PS50102">
    <property type="entry name" value="RRM"/>
    <property type="match status" value="1"/>
</dbReference>
<protein>
    <recommendedName>
        <fullName evidence="3">RRM domain-containing protein</fullName>
    </recommendedName>
</protein>
<proteinExistence type="predicted"/>
<dbReference type="PANTHER" id="PTHR32343:SF44">
    <property type="entry name" value="PROTEIN VIP1-LIKE"/>
    <property type="match status" value="1"/>
</dbReference>
<keyword evidence="1" id="KW-0694">RNA-binding</keyword>
<dbReference type="GO" id="GO:0003723">
    <property type="term" value="F:RNA binding"/>
    <property type="evidence" value="ECO:0007669"/>
    <property type="project" value="UniProtKB-UniRule"/>
</dbReference>
<dbReference type="Pfam" id="PF00076">
    <property type="entry name" value="RRM_1"/>
    <property type="match status" value="1"/>
</dbReference>
<dbReference type="PANTHER" id="PTHR32343">
    <property type="entry name" value="SERINE/ARGININE-RICH SPLICING FACTOR"/>
    <property type="match status" value="1"/>
</dbReference>
<dbReference type="SMART" id="SM00360">
    <property type="entry name" value="RRM"/>
    <property type="match status" value="1"/>
</dbReference>
<sequence>MGIPNLTVQVLNLSPGMILDDLILFFSYCGTVEDIEVEISLNKAQPRSALVSFKQPYAFQTALLLNGANFAGQPVHVLQLKYFAYPSHIDKVTNLRQTQIWCYITVSSSDMVLWAMGVYSTEPLRTRDCSDKALSERGRDQLIHRTGHNVVAAKQAEADKAGSITNGEYVSSGTVWFSAMFGKASKSISELSTSRKRNNPNSRKQK</sequence>
<accession>A0AAV5I5K2</accession>
<dbReference type="InterPro" id="IPR035979">
    <property type="entry name" value="RBD_domain_sf"/>
</dbReference>
<feature type="compositionally biased region" description="Basic residues" evidence="2">
    <location>
        <begin position="194"/>
        <end position="206"/>
    </location>
</feature>
<comment type="caution">
    <text evidence="4">The sequence shown here is derived from an EMBL/GenBank/DDBJ whole genome shotgun (WGS) entry which is preliminary data.</text>
</comment>
<evidence type="ECO:0000313" key="5">
    <source>
        <dbReference type="Proteomes" id="UP001054252"/>
    </source>
</evidence>
<dbReference type="SUPFAM" id="SSF54928">
    <property type="entry name" value="RNA-binding domain, RBD"/>
    <property type="match status" value="1"/>
</dbReference>
<dbReference type="Gene3D" id="3.30.70.330">
    <property type="match status" value="1"/>
</dbReference>
<dbReference type="InterPro" id="IPR000504">
    <property type="entry name" value="RRM_dom"/>
</dbReference>
<organism evidence="4 5">
    <name type="scientific">Rubroshorea leprosula</name>
    <dbReference type="NCBI Taxonomy" id="152421"/>
    <lineage>
        <taxon>Eukaryota</taxon>
        <taxon>Viridiplantae</taxon>
        <taxon>Streptophyta</taxon>
        <taxon>Embryophyta</taxon>
        <taxon>Tracheophyta</taxon>
        <taxon>Spermatophyta</taxon>
        <taxon>Magnoliopsida</taxon>
        <taxon>eudicotyledons</taxon>
        <taxon>Gunneridae</taxon>
        <taxon>Pentapetalae</taxon>
        <taxon>rosids</taxon>
        <taxon>malvids</taxon>
        <taxon>Malvales</taxon>
        <taxon>Dipterocarpaceae</taxon>
        <taxon>Rubroshorea</taxon>
    </lineage>
</organism>
<dbReference type="AlphaFoldDB" id="A0AAV5I5K2"/>
<name>A0AAV5I5K2_9ROSI</name>
<evidence type="ECO:0000256" key="2">
    <source>
        <dbReference type="SAM" id="MobiDB-lite"/>
    </source>
</evidence>
<evidence type="ECO:0000256" key="1">
    <source>
        <dbReference type="PROSITE-ProRule" id="PRU00176"/>
    </source>
</evidence>
<feature type="domain" description="RRM" evidence="3">
    <location>
        <begin position="6"/>
        <end position="82"/>
    </location>
</feature>
<reference evidence="4 5" key="1">
    <citation type="journal article" date="2021" name="Commun. Biol.">
        <title>The genome of Shorea leprosula (Dipterocarpaceae) highlights the ecological relevance of drought in aseasonal tropical rainforests.</title>
        <authorList>
            <person name="Ng K.K.S."/>
            <person name="Kobayashi M.J."/>
            <person name="Fawcett J.A."/>
            <person name="Hatakeyama M."/>
            <person name="Paape T."/>
            <person name="Ng C.H."/>
            <person name="Ang C.C."/>
            <person name="Tnah L.H."/>
            <person name="Lee C.T."/>
            <person name="Nishiyama T."/>
            <person name="Sese J."/>
            <person name="O'Brien M.J."/>
            <person name="Copetti D."/>
            <person name="Mohd Noor M.I."/>
            <person name="Ong R.C."/>
            <person name="Putra M."/>
            <person name="Sireger I.Z."/>
            <person name="Indrioko S."/>
            <person name="Kosugi Y."/>
            <person name="Izuno A."/>
            <person name="Isagi Y."/>
            <person name="Lee S.L."/>
            <person name="Shimizu K.K."/>
        </authorList>
    </citation>
    <scope>NUCLEOTIDE SEQUENCE [LARGE SCALE GENOMIC DNA]</scope>
    <source>
        <strain evidence="4">214</strain>
    </source>
</reference>
<keyword evidence="5" id="KW-1185">Reference proteome</keyword>
<feature type="region of interest" description="Disordered" evidence="2">
    <location>
        <begin position="186"/>
        <end position="206"/>
    </location>
</feature>
<dbReference type="EMBL" id="BPVZ01000006">
    <property type="protein sequence ID" value="GKU92954.1"/>
    <property type="molecule type" value="Genomic_DNA"/>
</dbReference>
<gene>
    <name evidence="4" type="ORF">SLEP1_g6606</name>
</gene>
<dbReference type="InterPro" id="IPR012677">
    <property type="entry name" value="Nucleotide-bd_a/b_plait_sf"/>
</dbReference>
<evidence type="ECO:0000259" key="3">
    <source>
        <dbReference type="PROSITE" id="PS50102"/>
    </source>
</evidence>